<comment type="caution">
    <text evidence="2">The sequence shown here is derived from an EMBL/GenBank/DDBJ whole genome shotgun (WGS) entry which is preliminary data.</text>
</comment>
<evidence type="ECO:0000313" key="3">
    <source>
        <dbReference type="Proteomes" id="UP001066276"/>
    </source>
</evidence>
<feature type="compositionally biased region" description="Polar residues" evidence="1">
    <location>
        <begin position="222"/>
        <end position="240"/>
    </location>
</feature>
<protein>
    <submittedName>
        <fullName evidence="2">Uncharacterized protein</fullName>
    </submittedName>
</protein>
<gene>
    <name evidence="2" type="ORF">NDU88_001835</name>
</gene>
<feature type="region of interest" description="Disordered" evidence="1">
    <location>
        <begin position="100"/>
        <end position="147"/>
    </location>
</feature>
<evidence type="ECO:0000313" key="2">
    <source>
        <dbReference type="EMBL" id="KAJ1197991.1"/>
    </source>
</evidence>
<dbReference type="Proteomes" id="UP001066276">
    <property type="component" value="Chromosome 2_1"/>
</dbReference>
<dbReference type="AlphaFoldDB" id="A0AAV7VAX0"/>
<sequence length="240" mass="26362">MEGRGDGIKNPEHQVISATLHIIREHEERAKDTRNLINECPETQQEKVIEWEKEKSTVGENVAKDWTFETRKAENDGKSTDWFKDGGDTFYSLMEESEAGSSGCNLSEEDQNASSTSKSLSSAVGPTVRPQRRQRKLINSRIGSGDSPGECAETLNWDYSGIKLSQPRKDCKVPKDMSLILYSVEDENITDGQTNNMASADTKLLHLIYGTVRAANGDTGGESKSPNGHQTATGCSSQDS</sequence>
<name>A0AAV7VAX0_PLEWA</name>
<accession>A0AAV7VAX0</accession>
<reference evidence="2" key="1">
    <citation type="journal article" date="2022" name="bioRxiv">
        <title>Sequencing and chromosome-scale assembly of the giantPleurodeles waltlgenome.</title>
        <authorList>
            <person name="Brown T."/>
            <person name="Elewa A."/>
            <person name="Iarovenko S."/>
            <person name="Subramanian E."/>
            <person name="Araus A.J."/>
            <person name="Petzold A."/>
            <person name="Susuki M."/>
            <person name="Suzuki K.-i.T."/>
            <person name="Hayashi T."/>
            <person name="Toyoda A."/>
            <person name="Oliveira C."/>
            <person name="Osipova E."/>
            <person name="Leigh N.D."/>
            <person name="Simon A."/>
            <person name="Yun M.H."/>
        </authorList>
    </citation>
    <scope>NUCLEOTIDE SEQUENCE</scope>
    <source>
        <strain evidence="2">20211129_DDA</strain>
        <tissue evidence="2">Liver</tissue>
    </source>
</reference>
<feature type="region of interest" description="Disordered" evidence="1">
    <location>
        <begin position="214"/>
        <end position="240"/>
    </location>
</feature>
<dbReference type="EMBL" id="JANPWB010000003">
    <property type="protein sequence ID" value="KAJ1197991.1"/>
    <property type="molecule type" value="Genomic_DNA"/>
</dbReference>
<keyword evidence="3" id="KW-1185">Reference proteome</keyword>
<evidence type="ECO:0000256" key="1">
    <source>
        <dbReference type="SAM" id="MobiDB-lite"/>
    </source>
</evidence>
<proteinExistence type="predicted"/>
<organism evidence="2 3">
    <name type="scientific">Pleurodeles waltl</name>
    <name type="common">Iberian ribbed newt</name>
    <dbReference type="NCBI Taxonomy" id="8319"/>
    <lineage>
        <taxon>Eukaryota</taxon>
        <taxon>Metazoa</taxon>
        <taxon>Chordata</taxon>
        <taxon>Craniata</taxon>
        <taxon>Vertebrata</taxon>
        <taxon>Euteleostomi</taxon>
        <taxon>Amphibia</taxon>
        <taxon>Batrachia</taxon>
        <taxon>Caudata</taxon>
        <taxon>Salamandroidea</taxon>
        <taxon>Salamandridae</taxon>
        <taxon>Pleurodelinae</taxon>
        <taxon>Pleurodeles</taxon>
    </lineage>
</organism>